<name>A0A9P8HLG2_9HYPO</name>
<accession>A0A9P8HLG2</accession>
<dbReference type="GO" id="GO:0016491">
    <property type="term" value="F:oxidoreductase activity"/>
    <property type="evidence" value="ECO:0007669"/>
    <property type="project" value="InterPro"/>
</dbReference>
<comment type="similarity">
    <text evidence="1">Belongs to the asaB hydroxylase/desaturase family.</text>
</comment>
<gene>
    <name evidence="2" type="ORF">TsFJ059_002433</name>
</gene>
<comment type="caution">
    <text evidence="2">The sequence shown here is derived from an EMBL/GenBank/DDBJ whole genome shotgun (WGS) entry which is preliminary data.</text>
</comment>
<dbReference type="EMBL" id="JAIMJC010000003">
    <property type="protein sequence ID" value="KAH0527430.1"/>
    <property type="molecule type" value="Genomic_DNA"/>
</dbReference>
<protein>
    <recommendedName>
        <fullName evidence="4">CmcJ-like methyltransferase</fullName>
    </recommendedName>
</protein>
<dbReference type="PANTHER" id="PTHR34598">
    <property type="entry name" value="BLL6449 PROTEIN"/>
    <property type="match status" value="1"/>
</dbReference>
<evidence type="ECO:0000313" key="3">
    <source>
        <dbReference type="Proteomes" id="UP000826573"/>
    </source>
</evidence>
<dbReference type="EMBL" id="JAIMJC010000003">
    <property type="protein sequence ID" value="KAH0527431.1"/>
    <property type="molecule type" value="Genomic_DNA"/>
</dbReference>
<reference evidence="2 3" key="1">
    <citation type="submission" date="2021-08" db="EMBL/GenBank/DDBJ databases">
        <title>The highly contiguous genome resource for Trichoderma semiorbis FJ059, a fungal antagonistic to plant pathogens.</title>
        <authorList>
            <person name="Liu T."/>
        </authorList>
    </citation>
    <scope>NUCLEOTIDE SEQUENCE [LARGE SCALE GENOMIC DNA]</scope>
    <source>
        <strain evidence="2 3">FJ059</strain>
    </source>
</reference>
<sequence length="286" mass="33645">MTHNFICLSCSIMETSISYLAQDPIFEWEKPFDTDVPVDHIPRARAANHKNDEREVTVFPIIDATQWDLEKHGFCFIKATTGLTAEDALTRKEEVQKDYWYEIEALLHQRFPQYSRIECYDCTVRKRDPDFPANIRLYAKVEQPARRPHSDCSPRGAHLNLDHAFPGQQEFWQGKDFDILNVWRPLRGPNNDWPLAMCDWTTINPLTDIRVNDAIRRDRVDENAILHYNEKHRWYFMRDQSVEDLIVFRNADSMGKRAQGFHCAIFNPEANGQLRESVEVRCVAFR</sequence>
<proteinExistence type="inferred from homology"/>
<dbReference type="PANTHER" id="PTHR34598:SF3">
    <property type="entry name" value="OXIDOREDUCTASE AN1597"/>
    <property type="match status" value="1"/>
</dbReference>
<evidence type="ECO:0000313" key="2">
    <source>
        <dbReference type="EMBL" id="KAH0527429.1"/>
    </source>
</evidence>
<dbReference type="EMBL" id="JAIMJC010000003">
    <property type="protein sequence ID" value="KAH0527429.1"/>
    <property type="molecule type" value="Genomic_DNA"/>
</dbReference>
<organism evidence="2 3">
    <name type="scientific">Trichoderma semiorbis</name>
    <dbReference type="NCBI Taxonomy" id="1491008"/>
    <lineage>
        <taxon>Eukaryota</taxon>
        <taxon>Fungi</taxon>
        <taxon>Dikarya</taxon>
        <taxon>Ascomycota</taxon>
        <taxon>Pezizomycotina</taxon>
        <taxon>Sordariomycetes</taxon>
        <taxon>Hypocreomycetidae</taxon>
        <taxon>Hypocreales</taxon>
        <taxon>Hypocreaceae</taxon>
        <taxon>Trichoderma</taxon>
    </lineage>
</organism>
<keyword evidence="3" id="KW-1185">Reference proteome</keyword>
<evidence type="ECO:0008006" key="4">
    <source>
        <dbReference type="Google" id="ProtNLM"/>
    </source>
</evidence>
<dbReference type="InterPro" id="IPR044053">
    <property type="entry name" value="AsaB-like"/>
</dbReference>
<dbReference type="Proteomes" id="UP000826573">
    <property type="component" value="Unassembled WGS sequence"/>
</dbReference>
<evidence type="ECO:0000256" key="1">
    <source>
        <dbReference type="ARBA" id="ARBA00023604"/>
    </source>
</evidence>
<dbReference type="NCBIfam" id="NF041278">
    <property type="entry name" value="CmcJ_NvfI_EfuI"/>
    <property type="match status" value="1"/>
</dbReference>
<dbReference type="AlphaFoldDB" id="A0A9P8HLG2"/>